<sequence length="82" mass="9417">MHRELQNTSINTLGHLQQDLDINAPSEINTQDNTAILDLACYYVYIRTLLRYCMSEKVYVNGCPWDQARGNMGPCPKRCISH</sequence>
<proteinExistence type="predicted"/>
<accession>A0A0A8XRA5</accession>
<reference evidence="1" key="2">
    <citation type="journal article" date="2015" name="Data Brief">
        <title>Shoot transcriptome of the giant reed, Arundo donax.</title>
        <authorList>
            <person name="Barrero R.A."/>
            <person name="Guerrero F.D."/>
            <person name="Moolhuijzen P."/>
            <person name="Goolsby J.A."/>
            <person name="Tidwell J."/>
            <person name="Bellgard S.E."/>
            <person name="Bellgard M.I."/>
        </authorList>
    </citation>
    <scope>NUCLEOTIDE SEQUENCE</scope>
    <source>
        <tissue evidence="1">Shoot tissue taken approximately 20 cm above the soil surface</tissue>
    </source>
</reference>
<dbReference type="AlphaFoldDB" id="A0A0A8XRA5"/>
<reference evidence="1" key="1">
    <citation type="submission" date="2014-09" db="EMBL/GenBank/DDBJ databases">
        <authorList>
            <person name="Magalhaes I.L.F."/>
            <person name="Oliveira U."/>
            <person name="Santos F.R."/>
            <person name="Vidigal T.H.D.A."/>
            <person name="Brescovit A.D."/>
            <person name="Santos A.J."/>
        </authorList>
    </citation>
    <scope>NUCLEOTIDE SEQUENCE</scope>
    <source>
        <tissue evidence="1">Shoot tissue taken approximately 20 cm above the soil surface</tissue>
    </source>
</reference>
<protein>
    <submittedName>
        <fullName evidence="1">Uncharacterized protein</fullName>
    </submittedName>
</protein>
<evidence type="ECO:0000313" key="1">
    <source>
        <dbReference type="EMBL" id="JAD16469.1"/>
    </source>
</evidence>
<name>A0A0A8XRA5_ARUDO</name>
<organism evidence="1">
    <name type="scientific">Arundo donax</name>
    <name type="common">Giant reed</name>
    <name type="synonym">Donax arundinaceus</name>
    <dbReference type="NCBI Taxonomy" id="35708"/>
    <lineage>
        <taxon>Eukaryota</taxon>
        <taxon>Viridiplantae</taxon>
        <taxon>Streptophyta</taxon>
        <taxon>Embryophyta</taxon>
        <taxon>Tracheophyta</taxon>
        <taxon>Spermatophyta</taxon>
        <taxon>Magnoliopsida</taxon>
        <taxon>Liliopsida</taxon>
        <taxon>Poales</taxon>
        <taxon>Poaceae</taxon>
        <taxon>PACMAD clade</taxon>
        <taxon>Arundinoideae</taxon>
        <taxon>Arundineae</taxon>
        <taxon>Arundo</taxon>
    </lineage>
</organism>
<dbReference type="EMBL" id="GBRH01281426">
    <property type="protein sequence ID" value="JAD16469.1"/>
    <property type="molecule type" value="Transcribed_RNA"/>
</dbReference>